<feature type="transmembrane region" description="Helical" evidence="2">
    <location>
        <begin position="349"/>
        <end position="367"/>
    </location>
</feature>
<dbReference type="PANTHER" id="PTHR44757">
    <property type="entry name" value="DIGUANYLATE CYCLASE DGCP"/>
    <property type="match status" value="1"/>
</dbReference>
<keyword evidence="2" id="KW-0472">Membrane</keyword>
<dbReference type="NCBIfam" id="TIGR00229">
    <property type="entry name" value="sensory_box"/>
    <property type="match status" value="1"/>
</dbReference>
<dbReference type="InterPro" id="IPR052155">
    <property type="entry name" value="Biofilm_reg_signaling"/>
</dbReference>
<dbReference type="CDD" id="cd01948">
    <property type="entry name" value="EAL"/>
    <property type="match status" value="1"/>
</dbReference>
<dbReference type="PROSITE" id="PS50887">
    <property type="entry name" value="GGDEF"/>
    <property type="match status" value="1"/>
</dbReference>
<dbReference type="InterPro" id="IPR000160">
    <property type="entry name" value="GGDEF_dom"/>
</dbReference>
<sequence length="949" mass="108316">MYRFVIVPTFSLAQDFALIGKQAGLACWLSLFDSITVSLLNNKKYKHLAENYMSPRASLVSENRESVLRTFARLFSVILILTALLLAFLTWQRTVSNEHQRLAHTGQLMAQGMRSHLSTFELLLNSMADELVYRDVFNNPAAGDAFLARAQETDVGLVGFGLVGLDGEFISASTRDLRAPLPNVVTHGESRESFQRVVEEGRFHIGRPYLFEAVGEWIIPMRVPVYDDQGQLRAVLTAGNRLDGGHASWARMPTSSATYLSVVRADGYLNYLHPLPLEQQRRKELFTHVVPSSLQDILTQGRGFYHYQDTALTGPGASYLWVEPVADYDLAVISATSKSAVVQRWMNNMVMPSLLWLIFALVTWLGYQRAARLLRRADREVQDKREALQRSISQYHELTRLIPIGVYQFKLTQQGRHEMTYTSERFRELLGLEDALEQSDSLAQYVYNQLHPEDALAFYKQQQRATKETRDFYWEGRLIQGQKERWVSVHSVPSNEPSENGRLWNGVVADITERKEAEHQINLLAFYDALTQLPNRRLLRQRLEKAVRIATAKEEFAALLFIDVDKFKQLNDSYGHAEGDRMLREIGDRLEELVRDYDTVARLGGDEFVVLLSRLSNQSDKAAAEVEVVLQKIERLLNEPFRIGQQTTRITLSTGITLIDGSEDDIDIILQQADQAMYRAKDAGRNTQCFYDANIQQMITEQLELQQDLRHAMNHDELELYYQLQLDREQQVAGVEALIRWHHPTRGMVMPGVFIHIAEQSGEIVALGDWILQRACRQLVEWQNHATRSDWTIAVNVSVRQLRAEDFAEKVLITLAETGAKPDKLVLEITESMLLVDTEQVIEKMARLKRVGVKFSLDDFGTGYSSLGYLNRLPIDELKIDQSFVRDMNQGEHHKVLIRTILSLGHTLSLTTIAEGVESEEHFRSLLALGCDRFQGYYFAKPVPPDQLP</sequence>
<dbReference type="PANTHER" id="PTHR44757:SF2">
    <property type="entry name" value="BIOFILM ARCHITECTURE MAINTENANCE PROTEIN MBAA"/>
    <property type="match status" value="1"/>
</dbReference>
<dbReference type="SUPFAM" id="SSF141868">
    <property type="entry name" value="EAL domain-like"/>
    <property type="match status" value="1"/>
</dbReference>
<dbReference type="InterPro" id="IPR035919">
    <property type="entry name" value="EAL_sf"/>
</dbReference>
<dbReference type="Gene3D" id="3.30.450.20">
    <property type="entry name" value="PAS domain"/>
    <property type="match status" value="2"/>
</dbReference>
<dbReference type="Gene3D" id="3.20.20.450">
    <property type="entry name" value="EAL domain"/>
    <property type="match status" value="1"/>
</dbReference>
<accession>A0ABY0C0B2</accession>
<proteinExistence type="predicted"/>
<dbReference type="CDD" id="cd00130">
    <property type="entry name" value="PAS"/>
    <property type="match status" value="1"/>
</dbReference>
<feature type="transmembrane region" description="Helical" evidence="2">
    <location>
        <begin position="71"/>
        <end position="91"/>
    </location>
</feature>
<dbReference type="SMART" id="SM00267">
    <property type="entry name" value="GGDEF"/>
    <property type="match status" value="1"/>
</dbReference>
<dbReference type="InterPro" id="IPR029787">
    <property type="entry name" value="Nucleotide_cyclase"/>
</dbReference>
<keyword evidence="1" id="KW-0175">Coiled coil</keyword>
<organism evidence="5 6">
    <name type="scientific">Aliidiomarina sedimenti</name>
    <dbReference type="NCBI Taxonomy" id="1933879"/>
    <lineage>
        <taxon>Bacteria</taxon>
        <taxon>Pseudomonadati</taxon>
        <taxon>Pseudomonadota</taxon>
        <taxon>Gammaproteobacteria</taxon>
        <taxon>Alteromonadales</taxon>
        <taxon>Idiomarinaceae</taxon>
        <taxon>Aliidiomarina</taxon>
    </lineage>
</organism>
<feature type="domain" description="GGDEF" evidence="4">
    <location>
        <begin position="555"/>
        <end position="693"/>
    </location>
</feature>
<dbReference type="InterPro" id="IPR043128">
    <property type="entry name" value="Rev_trsase/Diguanyl_cyclase"/>
</dbReference>
<dbReference type="Pfam" id="PF00990">
    <property type="entry name" value="GGDEF"/>
    <property type="match status" value="1"/>
</dbReference>
<protein>
    <submittedName>
        <fullName evidence="5">Uncharacterized protein</fullName>
    </submittedName>
</protein>
<keyword evidence="2" id="KW-1133">Transmembrane helix</keyword>
<evidence type="ECO:0000313" key="5">
    <source>
        <dbReference type="EMBL" id="RUO30784.1"/>
    </source>
</evidence>
<evidence type="ECO:0000256" key="1">
    <source>
        <dbReference type="SAM" id="Coils"/>
    </source>
</evidence>
<dbReference type="Proteomes" id="UP000287410">
    <property type="component" value="Unassembled WGS sequence"/>
</dbReference>
<dbReference type="InterPro" id="IPR000014">
    <property type="entry name" value="PAS"/>
</dbReference>
<evidence type="ECO:0000256" key="2">
    <source>
        <dbReference type="SAM" id="Phobius"/>
    </source>
</evidence>
<evidence type="ECO:0000259" key="3">
    <source>
        <dbReference type="PROSITE" id="PS50883"/>
    </source>
</evidence>
<reference evidence="5 6" key="1">
    <citation type="journal article" date="2018" name="Front. Microbiol.">
        <title>Genome-Based Analysis Reveals the Taxonomy and Diversity of the Family Idiomarinaceae.</title>
        <authorList>
            <person name="Liu Y."/>
            <person name="Lai Q."/>
            <person name="Shao Z."/>
        </authorList>
    </citation>
    <scope>NUCLEOTIDE SEQUENCE [LARGE SCALE GENOMIC DNA]</scope>
    <source>
        <strain evidence="5 6">GBSy1</strain>
    </source>
</reference>
<dbReference type="Gene3D" id="3.30.70.270">
    <property type="match status" value="1"/>
</dbReference>
<dbReference type="InterPro" id="IPR035965">
    <property type="entry name" value="PAS-like_dom_sf"/>
</dbReference>
<dbReference type="SMART" id="SM00052">
    <property type="entry name" value="EAL"/>
    <property type="match status" value="1"/>
</dbReference>
<dbReference type="NCBIfam" id="TIGR00254">
    <property type="entry name" value="GGDEF"/>
    <property type="match status" value="1"/>
</dbReference>
<dbReference type="SUPFAM" id="SSF55073">
    <property type="entry name" value="Nucleotide cyclase"/>
    <property type="match status" value="1"/>
</dbReference>
<evidence type="ECO:0000259" key="4">
    <source>
        <dbReference type="PROSITE" id="PS50887"/>
    </source>
</evidence>
<dbReference type="PROSITE" id="PS50883">
    <property type="entry name" value="EAL"/>
    <property type="match status" value="1"/>
</dbReference>
<keyword evidence="6" id="KW-1185">Reference proteome</keyword>
<feature type="domain" description="EAL" evidence="3">
    <location>
        <begin position="702"/>
        <end position="949"/>
    </location>
</feature>
<feature type="coiled-coil region" evidence="1">
    <location>
        <begin position="367"/>
        <end position="394"/>
    </location>
</feature>
<dbReference type="EMBL" id="PIPN01000002">
    <property type="protein sequence ID" value="RUO30784.1"/>
    <property type="molecule type" value="Genomic_DNA"/>
</dbReference>
<keyword evidence="2" id="KW-0812">Transmembrane</keyword>
<comment type="caution">
    <text evidence="5">The sequence shown here is derived from an EMBL/GenBank/DDBJ whole genome shotgun (WGS) entry which is preliminary data.</text>
</comment>
<gene>
    <name evidence="5" type="ORF">CWE12_05985</name>
</gene>
<dbReference type="Pfam" id="PF00563">
    <property type="entry name" value="EAL"/>
    <property type="match status" value="1"/>
</dbReference>
<evidence type="ECO:0000313" key="6">
    <source>
        <dbReference type="Proteomes" id="UP000287410"/>
    </source>
</evidence>
<name>A0ABY0C0B2_9GAMM</name>
<dbReference type="CDD" id="cd01949">
    <property type="entry name" value="GGDEF"/>
    <property type="match status" value="1"/>
</dbReference>
<dbReference type="InterPro" id="IPR001633">
    <property type="entry name" value="EAL_dom"/>
</dbReference>
<dbReference type="SUPFAM" id="SSF55785">
    <property type="entry name" value="PYP-like sensor domain (PAS domain)"/>
    <property type="match status" value="1"/>
</dbReference>
<dbReference type="CDD" id="cd18773">
    <property type="entry name" value="PDC1_HK_sensor"/>
    <property type="match status" value="1"/>
</dbReference>